<dbReference type="AlphaFoldDB" id="W1YET9"/>
<protein>
    <recommendedName>
        <fullName evidence="3">Invasin</fullName>
    </recommendedName>
</protein>
<feature type="region of interest" description="Disordered" evidence="1">
    <location>
        <begin position="32"/>
        <end position="56"/>
    </location>
</feature>
<evidence type="ECO:0008006" key="3">
    <source>
        <dbReference type="Google" id="ProtNLM"/>
    </source>
</evidence>
<sequence length="56" mass="6076">MSRFVPRIIPFYLLLLVAGGTANAQSTFEQKAANPFDNNNDGLPDLGMAPENHDGE</sequence>
<gene>
    <name evidence="2" type="ORF">Q604_UNBC05863G0001</name>
</gene>
<accession>W1YET9</accession>
<comment type="caution">
    <text evidence="2">The sequence shown here is derived from an EMBL/GenBank/DDBJ whole genome shotgun (WGS) entry which is preliminary data.</text>
</comment>
<proteinExistence type="predicted"/>
<evidence type="ECO:0000313" key="2">
    <source>
        <dbReference type="EMBL" id="ETJ40235.1"/>
    </source>
</evidence>
<feature type="non-terminal residue" evidence="2">
    <location>
        <position position="56"/>
    </location>
</feature>
<evidence type="ECO:0000256" key="1">
    <source>
        <dbReference type="SAM" id="MobiDB-lite"/>
    </source>
</evidence>
<dbReference type="EMBL" id="AZMM01005863">
    <property type="protein sequence ID" value="ETJ40235.1"/>
    <property type="molecule type" value="Genomic_DNA"/>
</dbReference>
<reference evidence="2" key="1">
    <citation type="submission" date="2013-12" db="EMBL/GenBank/DDBJ databases">
        <title>A Varibaculum cambriense genome reconstructed from a premature infant gut community with otherwise low bacterial novelty that shifts toward anaerobic metabolism during the third week of life.</title>
        <authorList>
            <person name="Brown C.T."/>
            <person name="Sharon I."/>
            <person name="Thomas B.C."/>
            <person name="Castelle C.J."/>
            <person name="Morowitz M.J."/>
            <person name="Banfield J.F."/>
        </authorList>
    </citation>
    <scope>NUCLEOTIDE SEQUENCE</scope>
</reference>
<organism evidence="2">
    <name type="scientific">human gut metagenome</name>
    <dbReference type="NCBI Taxonomy" id="408170"/>
    <lineage>
        <taxon>unclassified sequences</taxon>
        <taxon>metagenomes</taxon>
        <taxon>organismal metagenomes</taxon>
    </lineage>
</organism>
<name>W1YET9_9ZZZZ</name>